<accession>A0AAJ5WX03</accession>
<proteinExistence type="predicted"/>
<reference evidence="1" key="1">
    <citation type="submission" date="2023-03" db="EMBL/GenBank/DDBJ databases">
        <title>Andean soil-derived lignocellulolytic bacterial consortium as a source of novel taxa and putative plastic-active enzymes.</title>
        <authorList>
            <person name="Diaz-Garcia L."/>
            <person name="Chuvochina M."/>
            <person name="Feuerriegel G."/>
            <person name="Bunk B."/>
            <person name="Sproer C."/>
            <person name="Streit W.R."/>
            <person name="Rodriguez L.M."/>
            <person name="Overmann J."/>
            <person name="Jimenez D.J."/>
        </authorList>
    </citation>
    <scope>NUCLEOTIDE SEQUENCE</scope>
    <source>
        <strain evidence="1">MAG 7</strain>
    </source>
</reference>
<protein>
    <recommendedName>
        <fullName evidence="3">DUF4397 domain-containing protein</fullName>
    </recommendedName>
</protein>
<dbReference type="PROSITE" id="PS51257">
    <property type="entry name" value="PROKAR_LIPOPROTEIN"/>
    <property type="match status" value="1"/>
</dbReference>
<dbReference type="AlphaFoldDB" id="A0AAJ5WX03"/>
<dbReference type="EMBL" id="CP119311">
    <property type="protein sequence ID" value="WEK38097.1"/>
    <property type="molecule type" value="Genomic_DNA"/>
</dbReference>
<sequence>MLKNKYRFLAGMSVVILLAFGLTGCLKSGSNTPAQKLTYINFVHLGVTLPSVDLYFKDTRVSSTAFGYNSGSGTYATVEPGTFGVKFKKYGGDSLVAEVPNALYDSLLAYSLVLYNDEEGIGRAAKVSDNFTNVQTTKANYRFWNYGMGVEAVDFFIGDSKVSSFRRLEDNVGNSNPYNEFTSIASGNYKLTAKVAGTDEVIATTTSNVDMPAGSVYTFYLRGKKDSTGIYVPTIGLIKNFN</sequence>
<dbReference type="Proteomes" id="UP001220610">
    <property type="component" value="Chromosome"/>
</dbReference>
<evidence type="ECO:0000313" key="2">
    <source>
        <dbReference type="Proteomes" id="UP001220610"/>
    </source>
</evidence>
<organism evidence="1 2">
    <name type="scientific">Candidatus Pseudobacter hemicellulosilyticus</name>
    <dbReference type="NCBI Taxonomy" id="3121375"/>
    <lineage>
        <taxon>Bacteria</taxon>
        <taxon>Pseudomonadati</taxon>
        <taxon>Bacteroidota</taxon>
        <taxon>Chitinophagia</taxon>
        <taxon>Chitinophagales</taxon>
        <taxon>Chitinophagaceae</taxon>
        <taxon>Pseudobacter</taxon>
    </lineage>
</organism>
<evidence type="ECO:0008006" key="3">
    <source>
        <dbReference type="Google" id="ProtNLM"/>
    </source>
</evidence>
<name>A0AAJ5WX03_9BACT</name>
<gene>
    <name evidence="1" type="ORF">P0Y53_11370</name>
</gene>
<evidence type="ECO:0000313" key="1">
    <source>
        <dbReference type="EMBL" id="WEK38097.1"/>
    </source>
</evidence>